<organism evidence="2 3">
    <name type="scientific">Caballeronia concitans</name>
    <dbReference type="NCBI Taxonomy" id="1777133"/>
    <lineage>
        <taxon>Bacteria</taxon>
        <taxon>Pseudomonadati</taxon>
        <taxon>Pseudomonadota</taxon>
        <taxon>Betaproteobacteria</taxon>
        <taxon>Burkholderiales</taxon>
        <taxon>Burkholderiaceae</taxon>
        <taxon>Caballeronia</taxon>
    </lineage>
</organism>
<accession>A0A658QX38</accession>
<feature type="transmembrane region" description="Helical" evidence="1">
    <location>
        <begin position="126"/>
        <end position="144"/>
    </location>
</feature>
<reference evidence="2 3" key="1">
    <citation type="submission" date="2016-01" db="EMBL/GenBank/DDBJ databases">
        <authorList>
            <person name="Peeters C."/>
        </authorList>
    </citation>
    <scope>NUCLEOTIDE SEQUENCE [LARGE SCALE GENOMIC DNA]</scope>
    <source>
        <strain evidence="2">LMG 29315</strain>
    </source>
</reference>
<keyword evidence="1" id="KW-0472">Membrane</keyword>
<gene>
    <name evidence="2" type="ORF">AWB72_02506</name>
</gene>
<evidence type="ECO:0008006" key="4">
    <source>
        <dbReference type="Google" id="ProtNLM"/>
    </source>
</evidence>
<proteinExistence type="predicted"/>
<dbReference type="GO" id="GO:0005886">
    <property type="term" value="C:plasma membrane"/>
    <property type="evidence" value="ECO:0007669"/>
    <property type="project" value="TreeGrafter"/>
</dbReference>
<feature type="transmembrane region" description="Helical" evidence="1">
    <location>
        <begin position="35"/>
        <end position="57"/>
    </location>
</feature>
<keyword evidence="1" id="KW-0812">Transmembrane</keyword>
<feature type="transmembrane region" description="Helical" evidence="1">
    <location>
        <begin position="92"/>
        <end position="114"/>
    </location>
</feature>
<feature type="transmembrane region" description="Helical" evidence="1">
    <location>
        <begin position="66"/>
        <end position="86"/>
    </location>
</feature>
<dbReference type="OrthoDB" id="193343at2"/>
<dbReference type="PANTHER" id="PTHR34989">
    <property type="entry name" value="PROTEIN HDED"/>
    <property type="match status" value="1"/>
</dbReference>
<evidence type="ECO:0000313" key="3">
    <source>
        <dbReference type="Proteomes" id="UP000198263"/>
    </source>
</evidence>
<keyword evidence="1" id="KW-1133">Transmembrane helix</keyword>
<protein>
    <recommendedName>
        <fullName evidence="4">HdeD family acid-resistance protein</fullName>
    </recommendedName>
</protein>
<evidence type="ECO:0000313" key="2">
    <source>
        <dbReference type="EMBL" id="SAL30008.1"/>
    </source>
</evidence>
<dbReference type="InterPro" id="IPR052712">
    <property type="entry name" value="Acid_resist_chaperone_HdeD"/>
</dbReference>
<dbReference type="AlphaFoldDB" id="A0A658QX38"/>
<dbReference type="Pfam" id="PF03729">
    <property type="entry name" value="DUF308"/>
    <property type="match status" value="1"/>
</dbReference>
<keyword evidence="3" id="KW-1185">Reference proteome</keyword>
<feature type="transmembrane region" description="Helical" evidence="1">
    <location>
        <begin position="150"/>
        <end position="172"/>
    </location>
</feature>
<dbReference type="RefSeq" id="WP_040052391.1">
    <property type="nucleotide sequence ID" value="NZ_FCNV02000004.1"/>
</dbReference>
<sequence>MDELLGRAWWMLALRGAAGIIFGLLALSWPGLTLLVLVAMFAAYALIGGVAAVSAAIRHRSIRADWWVPLLFGLCMIASGLIAVAAPGVTALVLITVMGANAIVTGVLDLIAWFRLRRRGRTQWPLLFVGSLSVLFGMFVLAVPGAGALALVWMIGTYAMVTGALLLFLGIGARNWRSTVLRDKQNAPLHS</sequence>
<dbReference type="InterPro" id="IPR005325">
    <property type="entry name" value="DUF308_memb"/>
</dbReference>
<comment type="caution">
    <text evidence="2">The sequence shown here is derived from an EMBL/GenBank/DDBJ whole genome shotgun (WGS) entry which is preliminary data.</text>
</comment>
<feature type="transmembrane region" description="Helical" evidence="1">
    <location>
        <begin position="12"/>
        <end position="29"/>
    </location>
</feature>
<dbReference type="Proteomes" id="UP000198263">
    <property type="component" value="Unassembled WGS sequence"/>
</dbReference>
<dbReference type="EMBL" id="FCNV02000004">
    <property type="protein sequence ID" value="SAL30008.1"/>
    <property type="molecule type" value="Genomic_DNA"/>
</dbReference>
<evidence type="ECO:0000256" key="1">
    <source>
        <dbReference type="SAM" id="Phobius"/>
    </source>
</evidence>
<dbReference type="PANTHER" id="PTHR34989:SF1">
    <property type="entry name" value="PROTEIN HDED"/>
    <property type="match status" value="1"/>
</dbReference>
<name>A0A658QX38_9BURK</name>